<dbReference type="AlphaFoldDB" id="A0AAV3I1S2"/>
<feature type="transmembrane region" description="Helical" evidence="9">
    <location>
        <begin position="176"/>
        <end position="194"/>
    </location>
</feature>
<comment type="subcellular location">
    <subcellularLocation>
        <location evidence="1">Cell inner membrane</location>
        <topology evidence="1">Multi-pass membrane protein</topology>
    </subcellularLocation>
</comment>
<reference evidence="10 11" key="1">
    <citation type="submission" date="2012-11" db="EMBL/GenBank/DDBJ databases">
        <title>Genomic anatomy of Escherichia coli O157:H7 outbreaks.</title>
        <authorList>
            <person name="Tracy H.T."/>
            <person name="Eppinger M."/>
            <person name="Daugherty S."/>
            <person name="Agrawal S."/>
            <person name="Galens K."/>
            <person name="Tallon L."/>
            <person name="Shefchek K."/>
            <person name="Parankush S."/>
            <person name="Cebula T.A."/>
            <person name="Feng P."/>
            <person name="Soderlund R."/>
            <person name="Mammel M.K."/>
            <person name="DebRoy C."/>
            <person name="Dudley E.G."/>
            <person name="Tarr P.I."/>
            <person name="Fraser-Liggett C."/>
            <person name="Ravel J."/>
        </authorList>
    </citation>
    <scope>NUCLEOTIDE SEQUENCE [LARGE SCALE GENOMIC DNA]</scope>
    <source>
        <strain evidence="10 11">3.4880</strain>
    </source>
</reference>
<evidence type="ECO:0000313" key="11">
    <source>
        <dbReference type="Proteomes" id="UP000011584"/>
    </source>
</evidence>
<feature type="transmembrane region" description="Helical" evidence="9">
    <location>
        <begin position="351"/>
        <end position="375"/>
    </location>
</feature>
<evidence type="ECO:0000256" key="9">
    <source>
        <dbReference type="SAM" id="Phobius"/>
    </source>
</evidence>
<feature type="transmembrane region" description="Helical" evidence="9">
    <location>
        <begin position="44"/>
        <end position="62"/>
    </location>
</feature>
<evidence type="ECO:0000256" key="1">
    <source>
        <dbReference type="ARBA" id="ARBA00004429"/>
    </source>
</evidence>
<feature type="transmembrane region" description="Helical" evidence="9">
    <location>
        <begin position="68"/>
        <end position="91"/>
    </location>
</feature>
<comment type="caution">
    <text evidence="10">The sequence shown here is derived from an EMBL/GenBank/DDBJ whole genome shotgun (WGS) entry which is preliminary data.</text>
</comment>
<proteinExistence type="inferred from homology"/>
<dbReference type="Pfam" id="PF04143">
    <property type="entry name" value="Sulf_transp"/>
    <property type="match status" value="1"/>
</dbReference>
<dbReference type="PANTHER" id="PTHR30574:SF1">
    <property type="entry name" value="SULPHUR TRANSPORT DOMAIN-CONTAINING PROTEIN"/>
    <property type="match status" value="1"/>
</dbReference>
<keyword evidence="3" id="KW-1003">Cell membrane</keyword>
<dbReference type="EMBL" id="AOET01000104">
    <property type="protein sequence ID" value="ELW31039.1"/>
    <property type="molecule type" value="Genomic_DNA"/>
</dbReference>
<protein>
    <submittedName>
        <fullName evidence="10">Sulfur transport family protein</fullName>
    </submittedName>
</protein>
<evidence type="ECO:0000256" key="2">
    <source>
        <dbReference type="ARBA" id="ARBA00022448"/>
    </source>
</evidence>
<feature type="transmembrane region" description="Helical" evidence="9">
    <location>
        <begin position="141"/>
        <end position="169"/>
    </location>
</feature>
<feature type="transmembrane region" description="Helical" evidence="9">
    <location>
        <begin position="103"/>
        <end position="129"/>
    </location>
</feature>
<keyword evidence="2" id="KW-0813">Transport</keyword>
<comment type="similarity">
    <text evidence="8">Belongs to the TsuA/YedE (TC 9.B.102) family.</text>
</comment>
<keyword evidence="7 9" id="KW-0472">Membrane</keyword>
<evidence type="ECO:0000256" key="5">
    <source>
        <dbReference type="ARBA" id="ARBA00022692"/>
    </source>
</evidence>
<evidence type="ECO:0000256" key="4">
    <source>
        <dbReference type="ARBA" id="ARBA00022519"/>
    </source>
</evidence>
<evidence type="ECO:0000256" key="6">
    <source>
        <dbReference type="ARBA" id="ARBA00022989"/>
    </source>
</evidence>
<feature type="transmembrane region" description="Helical" evidence="9">
    <location>
        <begin position="261"/>
        <end position="280"/>
    </location>
</feature>
<feature type="transmembrane region" description="Helical" evidence="9">
    <location>
        <begin position="320"/>
        <end position="339"/>
    </location>
</feature>
<gene>
    <name evidence="10" type="ORF">EC34880_3785</name>
</gene>
<evidence type="ECO:0000256" key="3">
    <source>
        <dbReference type="ARBA" id="ARBA00022475"/>
    </source>
</evidence>
<evidence type="ECO:0000313" key="10">
    <source>
        <dbReference type="EMBL" id="ELW31039.1"/>
    </source>
</evidence>
<feature type="transmembrane region" description="Helical" evidence="9">
    <location>
        <begin position="214"/>
        <end position="237"/>
    </location>
</feature>
<accession>A0AAV3I1S2</accession>
<feature type="transmembrane region" description="Helical" evidence="9">
    <location>
        <begin position="387"/>
        <end position="407"/>
    </location>
</feature>
<dbReference type="PANTHER" id="PTHR30574">
    <property type="entry name" value="INNER MEMBRANE PROTEIN YEDE"/>
    <property type="match status" value="1"/>
</dbReference>
<evidence type="ECO:0000256" key="7">
    <source>
        <dbReference type="ARBA" id="ARBA00023136"/>
    </source>
</evidence>
<organism evidence="10 11">
    <name type="scientific">Escherichia coli 3.4880</name>
    <dbReference type="NCBI Taxonomy" id="1051347"/>
    <lineage>
        <taxon>Bacteria</taxon>
        <taxon>Pseudomonadati</taxon>
        <taxon>Pseudomonadota</taxon>
        <taxon>Gammaproteobacteria</taxon>
        <taxon>Enterobacterales</taxon>
        <taxon>Enterobacteriaceae</taxon>
        <taxon>Escherichia</taxon>
    </lineage>
</organism>
<keyword evidence="6 9" id="KW-1133">Transmembrane helix</keyword>
<evidence type="ECO:0000256" key="8">
    <source>
        <dbReference type="ARBA" id="ARBA00035655"/>
    </source>
</evidence>
<keyword evidence="5 9" id="KW-0812">Transmembrane</keyword>
<dbReference type="GO" id="GO:0005886">
    <property type="term" value="C:plasma membrane"/>
    <property type="evidence" value="ECO:0007669"/>
    <property type="project" value="UniProtKB-SubCell"/>
</dbReference>
<name>A0AAV3I1S2_ECOLX</name>
<sequence>MGNVFRILRRYISGTIPFQQVHQRITWKHIGILKMYKIRLQKNITILFIFIVMLSFSYWLANSFGMKWGVLAIIGFFLGFTLSFSRFGIVAGWRDMLTMSNSYYVRIHLITIALEVVLFTLCLSFSHAFFGGKMVGNITAISIPFLVGAFVFGIGMQIAGACASGTLYCCGEGRPAFWFVLCCYGIGTLIGNHYKPVLKPIFPGEIITTKDITGGLWSGMLLSLVFILILYLVFSYIEKKRTGKISKIITSGGSFWKDNRFTVLSGGLIIAVLNSLVLAMHGSAWTITGAIYDTSLHTASFLGVLSDNSVITKPLFQNPMVGMFVGGLLGAAMATVLTGKRIKEPLTRGSIMAGITGGLLMGTGGAYASCNLGGFFDGTASGSLHGWLWMFMALAGSVIGINLRRFFICSRC</sequence>
<dbReference type="InterPro" id="IPR007272">
    <property type="entry name" value="Sulf_transp_TsuA/YedE"/>
</dbReference>
<dbReference type="Proteomes" id="UP000011584">
    <property type="component" value="Unassembled WGS sequence"/>
</dbReference>
<keyword evidence="4" id="KW-0997">Cell inner membrane</keyword>